<name>A0ABD5ZXN9_9EURY</name>
<dbReference type="RefSeq" id="WP_379703513.1">
    <property type="nucleotide sequence ID" value="NZ_JBHTAT010000001.1"/>
</dbReference>
<organism evidence="2 3">
    <name type="scientific">Haloplanus litoreus</name>
    <dbReference type="NCBI Taxonomy" id="767515"/>
    <lineage>
        <taxon>Archaea</taxon>
        <taxon>Methanobacteriati</taxon>
        <taxon>Methanobacteriota</taxon>
        <taxon>Stenosarchaea group</taxon>
        <taxon>Halobacteria</taxon>
        <taxon>Halobacteriales</taxon>
        <taxon>Haloferacaceae</taxon>
        <taxon>Haloplanus</taxon>
    </lineage>
</organism>
<dbReference type="Proteomes" id="UP001596434">
    <property type="component" value="Unassembled WGS sequence"/>
</dbReference>
<proteinExistence type="predicted"/>
<feature type="domain" description="Sulfatase N-terminal" evidence="1">
    <location>
        <begin position="157"/>
        <end position="275"/>
    </location>
</feature>
<protein>
    <submittedName>
        <fullName evidence="2">Sulfatase-like hydrolase/transferase</fullName>
    </submittedName>
</protein>
<dbReference type="Pfam" id="PF00884">
    <property type="entry name" value="Sulfatase"/>
    <property type="match status" value="1"/>
</dbReference>
<dbReference type="InterPro" id="IPR017850">
    <property type="entry name" value="Alkaline_phosphatase_core_sf"/>
</dbReference>
<dbReference type="AlphaFoldDB" id="A0ABD5ZXN9"/>
<dbReference type="GeneID" id="96953641"/>
<gene>
    <name evidence="2" type="ORF">ACFQKE_08285</name>
</gene>
<evidence type="ECO:0000313" key="2">
    <source>
        <dbReference type="EMBL" id="MFC7255289.1"/>
    </source>
</evidence>
<reference evidence="2 3" key="1">
    <citation type="journal article" date="2019" name="Int. J. Syst. Evol. Microbiol.">
        <title>The Global Catalogue of Microorganisms (GCM) 10K type strain sequencing project: providing services to taxonomists for standard genome sequencing and annotation.</title>
        <authorList>
            <consortium name="The Broad Institute Genomics Platform"/>
            <consortium name="The Broad Institute Genome Sequencing Center for Infectious Disease"/>
            <person name="Wu L."/>
            <person name="Ma J."/>
        </authorList>
    </citation>
    <scope>NUCLEOTIDE SEQUENCE [LARGE SCALE GENOMIC DNA]</scope>
    <source>
        <strain evidence="2 3">GX21</strain>
    </source>
</reference>
<keyword evidence="3" id="KW-1185">Reference proteome</keyword>
<dbReference type="EMBL" id="JBHTAT010000001">
    <property type="protein sequence ID" value="MFC7255289.1"/>
    <property type="molecule type" value="Genomic_DNA"/>
</dbReference>
<evidence type="ECO:0000313" key="3">
    <source>
        <dbReference type="Proteomes" id="UP001596434"/>
    </source>
</evidence>
<accession>A0ABD5ZXN9</accession>
<comment type="caution">
    <text evidence="2">The sequence shown here is derived from an EMBL/GenBank/DDBJ whole genome shotgun (WGS) entry which is preliminary data.</text>
</comment>
<dbReference type="Gene3D" id="3.40.720.10">
    <property type="entry name" value="Alkaline Phosphatase, subunit A"/>
    <property type="match status" value="1"/>
</dbReference>
<evidence type="ECO:0000259" key="1">
    <source>
        <dbReference type="Pfam" id="PF00884"/>
    </source>
</evidence>
<sequence length="322" mass="36416">MPVDFSGWCAESAERLREKGAIRGTVGSAYWAYVGAWLSLSSRVPLGTNVFTRDWDALLILDACRVDALRMVADEYDFIDTVDSIVSVGSTSFEWMSKTFTRRHAETIDGTAYVSANPYLRQVFYENEHPPMGDSIPFGPTDYDTVDPENFAFLDEVQQYGIDDTIDTVPPRTMTDRAIDVGRTVDPDRLVVHYLQPHEPYFDANLENVERTRYRLQNGEVTRNEAFERYLETLRVVLDDVEVLLRNLDAETVVITADHGELFGELGAYGHPIGFPHPAVKRVPWVETSATDTGSYEPMVEPPAEVEADDYLEDHLENLGYL</sequence>
<dbReference type="InterPro" id="IPR000917">
    <property type="entry name" value="Sulfatase_N"/>
</dbReference>
<dbReference type="SUPFAM" id="SSF53649">
    <property type="entry name" value="Alkaline phosphatase-like"/>
    <property type="match status" value="1"/>
</dbReference>